<feature type="repeat" description="WD" evidence="5">
    <location>
        <begin position="316"/>
        <end position="358"/>
    </location>
</feature>
<dbReference type="OMA" id="RHWKPNA"/>
<dbReference type="SUPFAM" id="SSF50978">
    <property type="entry name" value="WD40 repeat-like"/>
    <property type="match status" value="1"/>
</dbReference>
<evidence type="ECO:0000313" key="8">
    <source>
        <dbReference type="EMBL" id="ELP84623.1"/>
    </source>
</evidence>
<evidence type="ECO:0000259" key="7">
    <source>
        <dbReference type="Pfam" id="PF12265"/>
    </source>
</evidence>
<evidence type="ECO:0000256" key="2">
    <source>
        <dbReference type="ARBA" id="ARBA00022574"/>
    </source>
</evidence>
<feature type="region of interest" description="Disordered" evidence="6">
    <location>
        <begin position="1"/>
        <end position="81"/>
    </location>
</feature>
<dbReference type="EMBL" id="KB207112">
    <property type="protein sequence ID" value="ELP84623.1"/>
    <property type="molecule type" value="Genomic_DNA"/>
</dbReference>
<dbReference type="OrthoDB" id="2161379at2759"/>
<dbReference type="RefSeq" id="XP_004183969.1">
    <property type="nucleotide sequence ID" value="XM_004183921.1"/>
</dbReference>
<evidence type="ECO:0000256" key="4">
    <source>
        <dbReference type="ARBA" id="ARBA00023242"/>
    </source>
</evidence>
<feature type="domain" description="Histone-binding protein RBBP4-like N-terminal" evidence="7">
    <location>
        <begin position="111"/>
        <end position="177"/>
    </location>
</feature>
<dbReference type="Pfam" id="PF00400">
    <property type="entry name" value="WD40"/>
    <property type="match status" value="3"/>
</dbReference>
<dbReference type="InterPro" id="IPR036322">
    <property type="entry name" value="WD40_repeat_dom_sf"/>
</dbReference>
<dbReference type="SMART" id="SM00320">
    <property type="entry name" value="WD40"/>
    <property type="match status" value="4"/>
</dbReference>
<dbReference type="PROSITE" id="PS50294">
    <property type="entry name" value="WD_REPEATS_REGION"/>
    <property type="match status" value="3"/>
</dbReference>
<dbReference type="PROSITE" id="PS50082">
    <property type="entry name" value="WD_REPEATS_2"/>
    <property type="match status" value="3"/>
</dbReference>
<keyword evidence="3" id="KW-0677">Repeat</keyword>
<feature type="repeat" description="WD" evidence="5">
    <location>
        <begin position="360"/>
        <end position="396"/>
    </location>
</feature>
<dbReference type="Proteomes" id="UP000014680">
    <property type="component" value="Unassembled WGS sequence"/>
</dbReference>
<dbReference type="Pfam" id="PF12265">
    <property type="entry name" value="CAF1C_H4-bd"/>
    <property type="match status" value="1"/>
</dbReference>
<dbReference type="KEGG" id="eiv:EIN_172680"/>
<dbReference type="InterPro" id="IPR015943">
    <property type="entry name" value="WD40/YVTN_repeat-like_dom_sf"/>
</dbReference>
<sequence length="500" mass="56653">MDKQSKKQRKAGRVNMSKHFINPKQVFKPERGAPMEEDSDDDVFDEDELNQEEGDLQEEEEIVEENKDMEEDDGETGRVTGTKDVIEDPEEKVKVVTEAFIPGQSMAEPNEELEVSGGAYKMLHTLSLEWSCMSFDFVPDTLGALREQPPHTLYFITGSQVETGISNKVSLVKVSSMCYTNEDEESEDEDSENNELKPKIEQSCPYSDPVLVSSEAKFPANVNRVRTLKQKPGYAALWGDNGNIYVYDMTAHFEGVEGGISVKGKEVKSVLHQQCEGFALDWSSVVEGRLISGCLNGRLSLWEYDGSEWRGSPESYLGHKKSVEDLQWSPNEADVFLSCSCDQTIRLWDARSKERCVKSIKAHGSDVNVINWNKLNTFQVVSGADNGELKVWDFRTFDFPIATFDWHKKAITSVEWCPHDETSFMASSEDDTVSFWDISMEADKEAAEKYHVQEEKIPAQLMFLHQGQKNIKEAHWHQQIKGVVATTAWDGMNVFQPCNF</sequence>
<keyword evidence="9" id="KW-1185">Reference proteome</keyword>
<dbReference type="InterPro" id="IPR001680">
    <property type="entry name" value="WD40_rpt"/>
</dbReference>
<dbReference type="PANTHER" id="PTHR45903">
    <property type="entry name" value="GLUTAMATE-RICH WD REPEAT-CONTAINING PROTEIN 1"/>
    <property type="match status" value="1"/>
</dbReference>
<dbReference type="AlphaFoldDB" id="A0A0A1U138"/>
<evidence type="ECO:0000256" key="1">
    <source>
        <dbReference type="ARBA" id="ARBA00004123"/>
    </source>
</evidence>
<dbReference type="Gene3D" id="2.130.10.10">
    <property type="entry name" value="YVTN repeat-like/Quinoprotein amine dehydrogenase"/>
    <property type="match status" value="1"/>
</dbReference>
<dbReference type="InterPro" id="IPR022052">
    <property type="entry name" value="Histone-bd_RBBP4-like_N"/>
</dbReference>
<reference evidence="8 9" key="1">
    <citation type="submission" date="2012-10" db="EMBL/GenBank/DDBJ databases">
        <authorList>
            <person name="Zafar N."/>
            <person name="Inman J."/>
            <person name="Hall N."/>
            <person name="Lorenzi H."/>
            <person name="Caler E."/>
        </authorList>
    </citation>
    <scope>NUCLEOTIDE SEQUENCE [LARGE SCALE GENOMIC DNA]</scope>
    <source>
        <strain evidence="8 9">IP1</strain>
    </source>
</reference>
<feature type="compositionally biased region" description="Basic residues" evidence="6">
    <location>
        <begin position="1"/>
        <end position="12"/>
    </location>
</feature>
<dbReference type="VEuPathDB" id="AmoebaDB:EIN_172680"/>
<evidence type="ECO:0000313" key="9">
    <source>
        <dbReference type="Proteomes" id="UP000014680"/>
    </source>
</evidence>
<dbReference type="GO" id="GO:0005730">
    <property type="term" value="C:nucleolus"/>
    <property type="evidence" value="ECO:0007669"/>
    <property type="project" value="TreeGrafter"/>
</dbReference>
<comment type="subcellular location">
    <subcellularLocation>
        <location evidence="1">Nucleus</location>
    </subcellularLocation>
</comment>
<dbReference type="PROSITE" id="PS00678">
    <property type="entry name" value="WD_REPEATS_1"/>
    <property type="match status" value="1"/>
</dbReference>
<dbReference type="GeneID" id="14883617"/>
<feature type="compositionally biased region" description="Acidic residues" evidence="6">
    <location>
        <begin position="35"/>
        <end position="74"/>
    </location>
</feature>
<proteinExistence type="predicted"/>
<dbReference type="InterPro" id="IPR019775">
    <property type="entry name" value="WD40_repeat_CS"/>
</dbReference>
<keyword evidence="2 5" id="KW-0853">WD repeat</keyword>
<accession>A0A0A1U138</accession>
<dbReference type="PANTHER" id="PTHR45903:SF1">
    <property type="entry name" value="GLUTAMATE-RICH WD REPEAT-CONTAINING PROTEIN 1"/>
    <property type="match status" value="1"/>
</dbReference>
<name>A0A0A1U138_ENTIV</name>
<evidence type="ECO:0000256" key="6">
    <source>
        <dbReference type="SAM" id="MobiDB-lite"/>
    </source>
</evidence>
<gene>
    <name evidence="8" type="ORF">EIN_172680</name>
</gene>
<keyword evidence="4" id="KW-0539">Nucleus</keyword>
<protein>
    <submittedName>
        <fullName evidence="8">Glutamate-rich WD repeat-containing protein, putative</fullName>
    </submittedName>
</protein>
<dbReference type="GO" id="GO:0042254">
    <property type="term" value="P:ribosome biogenesis"/>
    <property type="evidence" value="ECO:0007669"/>
    <property type="project" value="TreeGrafter"/>
</dbReference>
<evidence type="ECO:0000256" key="3">
    <source>
        <dbReference type="ARBA" id="ARBA00022737"/>
    </source>
</evidence>
<feature type="repeat" description="WD" evidence="5">
    <location>
        <begin position="404"/>
        <end position="439"/>
    </location>
</feature>
<dbReference type="InterPro" id="IPR051972">
    <property type="entry name" value="Glutamate-rich_WD_repeat"/>
</dbReference>
<evidence type="ECO:0000256" key="5">
    <source>
        <dbReference type="PROSITE-ProRule" id="PRU00221"/>
    </source>
</evidence>
<organism evidence="8 9">
    <name type="scientific">Entamoeba invadens IP1</name>
    <dbReference type="NCBI Taxonomy" id="370355"/>
    <lineage>
        <taxon>Eukaryota</taxon>
        <taxon>Amoebozoa</taxon>
        <taxon>Evosea</taxon>
        <taxon>Archamoebae</taxon>
        <taxon>Mastigamoebida</taxon>
        <taxon>Entamoebidae</taxon>
        <taxon>Entamoeba</taxon>
    </lineage>
</organism>